<dbReference type="Pfam" id="PF00300">
    <property type="entry name" value="His_Phos_1"/>
    <property type="match status" value="2"/>
</dbReference>
<dbReference type="EMBL" id="HBUF01209446">
    <property type="protein sequence ID" value="CAG6665095.1"/>
    <property type="molecule type" value="Transcribed_RNA"/>
</dbReference>
<dbReference type="EC" id="3.1.3.16" evidence="3"/>
<dbReference type="AlphaFoldDB" id="A0A8D8UUP6"/>
<dbReference type="EMBL" id="HBUF01036688">
    <property type="protein sequence ID" value="CAG6616709.1"/>
    <property type="molecule type" value="Transcribed_RNA"/>
</dbReference>
<evidence type="ECO:0000256" key="2">
    <source>
        <dbReference type="ARBA" id="ARBA00006717"/>
    </source>
</evidence>
<keyword evidence="4" id="KW-0496">Mitochondrion</keyword>
<comment type="function">
    <text evidence="6">Displays phosphatase activity for serine/threonine residues, and dephosphorylates and activates Pk92B kinase. Has apparently no phosphoglycerate mutase activity.</text>
</comment>
<evidence type="ECO:0000256" key="7">
    <source>
        <dbReference type="ARBA" id="ARBA00038605"/>
    </source>
</evidence>
<evidence type="ECO:0000256" key="8">
    <source>
        <dbReference type="ARBA" id="ARBA00039765"/>
    </source>
</evidence>
<keyword evidence="4" id="KW-1000">Mitochondrion outer membrane</keyword>
<accession>A0A8D8UUP6</accession>
<dbReference type="GO" id="GO:0005741">
    <property type="term" value="C:mitochondrial outer membrane"/>
    <property type="evidence" value="ECO:0007669"/>
    <property type="project" value="UniProtKB-SubCell"/>
</dbReference>
<dbReference type="Gene3D" id="3.40.50.1240">
    <property type="entry name" value="Phosphoglycerate mutase-like"/>
    <property type="match status" value="1"/>
</dbReference>
<comment type="similarity">
    <text evidence="2">Belongs to the phosphoglycerate mutase family. BPG-dependent PGAM subfamily.</text>
</comment>
<comment type="subunit">
    <text evidence="7">Interacts with Pk92B/ASK1.</text>
</comment>
<dbReference type="InterPro" id="IPR051021">
    <property type="entry name" value="Mito_Ser/Thr_phosphatase"/>
</dbReference>
<dbReference type="EMBL" id="HBUF01542253">
    <property type="protein sequence ID" value="CAG6755501.1"/>
    <property type="molecule type" value="Transcribed_RNA"/>
</dbReference>
<protein>
    <recommendedName>
        <fullName evidence="8">Serine/threonine-protein phosphatase PGAM5, mitochondrial</fullName>
        <ecNumber evidence="3">3.1.3.16</ecNumber>
    </recommendedName>
    <alternativeName>
        <fullName evidence="10">Phosphoglycerate mutase family member 5 homolog</fullName>
    </alternativeName>
    <alternativeName>
        <fullName evidence="9">Serine/threonine-protein phosphatase Pgam5, mitochondrial</fullName>
    </alternativeName>
</protein>
<dbReference type="PANTHER" id="PTHR20935">
    <property type="entry name" value="PHOSPHOGLYCERATE MUTASE-RELATED"/>
    <property type="match status" value="1"/>
</dbReference>
<evidence type="ECO:0000256" key="6">
    <source>
        <dbReference type="ARBA" id="ARBA00037234"/>
    </source>
</evidence>
<dbReference type="EMBL" id="HBUF01348301">
    <property type="protein sequence ID" value="CAG6711496.1"/>
    <property type="molecule type" value="Transcribed_RNA"/>
</dbReference>
<dbReference type="PANTHER" id="PTHR20935:SF0">
    <property type="entry name" value="SERINE_THREONINE-PROTEIN PHOSPHATASE PGAM5, MITOCHONDRIAL"/>
    <property type="match status" value="1"/>
</dbReference>
<keyword evidence="5" id="KW-0378">Hydrolase</keyword>
<evidence type="ECO:0000256" key="3">
    <source>
        <dbReference type="ARBA" id="ARBA00013081"/>
    </source>
</evidence>
<evidence type="ECO:0000313" key="13">
    <source>
        <dbReference type="EMBL" id="CAG6711496.1"/>
    </source>
</evidence>
<evidence type="ECO:0000256" key="10">
    <source>
        <dbReference type="ARBA" id="ARBA00042520"/>
    </source>
</evidence>
<dbReference type="CDD" id="cd07067">
    <property type="entry name" value="HP_PGM_like"/>
    <property type="match status" value="1"/>
</dbReference>
<reference evidence="13" key="1">
    <citation type="submission" date="2021-05" db="EMBL/GenBank/DDBJ databases">
        <authorList>
            <person name="Alioto T."/>
            <person name="Alioto T."/>
            <person name="Gomez Garrido J."/>
        </authorList>
    </citation>
    <scope>NUCLEOTIDE SEQUENCE</scope>
</reference>
<comment type="catalytic activity">
    <reaction evidence="12">
        <text>O-phospho-L-threonyl-[protein] + H2O = L-threonyl-[protein] + phosphate</text>
        <dbReference type="Rhea" id="RHEA:47004"/>
        <dbReference type="Rhea" id="RHEA-COMP:11060"/>
        <dbReference type="Rhea" id="RHEA-COMP:11605"/>
        <dbReference type="ChEBI" id="CHEBI:15377"/>
        <dbReference type="ChEBI" id="CHEBI:30013"/>
        <dbReference type="ChEBI" id="CHEBI:43474"/>
        <dbReference type="ChEBI" id="CHEBI:61977"/>
        <dbReference type="EC" id="3.1.3.16"/>
    </reaction>
</comment>
<dbReference type="SMART" id="SM00855">
    <property type="entry name" value="PGAM"/>
    <property type="match status" value="1"/>
</dbReference>
<name>A0A8D8UUP6_9HEMI</name>
<evidence type="ECO:0000256" key="5">
    <source>
        <dbReference type="ARBA" id="ARBA00022801"/>
    </source>
</evidence>
<dbReference type="GO" id="GO:0090141">
    <property type="term" value="P:positive regulation of mitochondrial fission"/>
    <property type="evidence" value="ECO:0007669"/>
    <property type="project" value="TreeGrafter"/>
</dbReference>
<dbReference type="InterPro" id="IPR013078">
    <property type="entry name" value="His_Pase_superF_clade-1"/>
</dbReference>
<organism evidence="13">
    <name type="scientific">Cacopsylla melanoneura</name>
    <dbReference type="NCBI Taxonomy" id="428564"/>
    <lineage>
        <taxon>Eukaryota</taxon>
        <taxon>Metazoa</taxon>
        <taxon>Ecdysozoa</taxon>
        <taxon>Arthropoda</taxon>
        <taxon>Hexapoda</taxon>
        <taxon>Insecta</taxon>
        <taxon>Pterygota</taxon>
        <taxon>Neoptera</taxon>
        <taxon>Paraneoptera</taxon>
        <taxon>Hemiptera</taxon>
        <taxon>Sternorrhyncha</taxon>
        <taxon>Psylloidea</taxon>
        <taxon>Psyllidae</taxon>
        <taxon>Psyllinae</taxon>
        <taxon>Cacopsylla</taxon>
    </lineage>
</organism>
<dbReference type="InterPro" id="IPR029033">
    <property type="entry name" value="His_PPase_superfam"/>
</dbReference>
<keyword evidence="4" id="KW-0472">Membrane</keyword>
<comment type="catalytic activity">
    <reaction evidence="11">
        <text>O-phospho-L-seryl-[protein] + H2O = L-seryl-[protein] + phosphate</text>
        <dbReference type="Rhea" id="RHEA:20629"/>
        <dbReference type="Rhea" id="RHEA-COMP:9863"/>
        <dbReference type="Rhea" id="RHEA-COMP:11604"/>
        <dbReference type="ChEBI" id="CHEBI:15377"/>
        <dbReference type="ChEBI" id="CHEBI:29999"/>
        <dbReference type="ChEBI" id="CHEBI:43474"/>
        <dbReference type="ChEBI" id="CHEBI:83421"/>
        <dbReference type="EC" id="3.1.3.16"/>
    </reaction>
</comment>
<evidence type="ECO:0000256" key="4">
    <source>
        <dbReference type="ARBA" id="ARBA00022787"/>
    </source>
</evidence>
<sequence>MAKFARSYYKYAVFGAGALAGGALVKFSHEYYRSHLAHSSWTTNYEPSGVLWDPNWDRREGEYLTHPKKRSVIPEGLDLLKNTKDDKPVQSKAVRNIFMIRHGQYNLDGKTDAERTLTLLGRRQAMETGKRLKILDYPFNKIHVSTMSRAIETAQMISQSLPDVPVEQCALLEEGAPVPPDPPVGHWKPEVYQFFQDGPRIEAAFRNFFHRADPSQDSDSYELLVCHANVIRYFVCRAMQFPGEAWLRFSLYHASITWLQIYPNGRVTLRIYGEVGHMEPSNMTTLNYSKKRDGSQV</sequence>
<comment type="subcellular location">
    <subcellularLocation>
        <location evidence="1">Mitochondrion outer membrane</location>
    </subcellularLocation>
</comment>
<dbReference type="EMBL" id="HBUF01542254">
    <property type="protein sequence ID" value="CAG6755503.1"/>
    <property type="molecule type" value="Transcribed_RNA"/>
</dbReference>
<proteinExistence type="inferred from homology"/>
<evidence type="ECO:0000256" key="11">
    <source>
        <dbReference type="ARBA" id="ARBA00047761"/>
    </source>
</evidence>
<evidence type="ECO:0000256" key="1">
    <source>
        <dbReference type="ARBA" id="ARBA00004294"/>
    </source>
</evidence>
<evidence type="ECO:0000256" key="9">
    <source>
        <dbReference type="ARBA" id="ARBA00040722"/>
    </source>
</evidence>
<dbReference type="GO" id="GO:0004722">
    <property type="term" value="F:protein serine/threonine phosphatase activity"/>
    <property type="evidence" value="ECO:0007669"/>
    <property type="project" value="UniProtKB-EC"/>
</dbReference>
<evidence type="ECO:0000256" key="12">
    <source>
        <dbReference type="ARBA" id="ARBA00048336"/>
    </source>
</evidence>
<dbReference type="SUPFAM" id="SSF53254">
    <property type="entry name" value="Phosphoglycerate mutase-like"/>
    <property type="match status" value="1"/>
</dbReference>